<proteinExistence type="predicted"/>
<accession>A0ABV9AHJ0</accession>
<evidence type="ECO:0000313" key="1">
    <source>
        <dbReference type="EMBL" id="MFC4498525.1"/>
    </source>
</evidence>
<protein>
    <submittedName>
        <fullName evidence="1">Uncharacterized protein</fullName>
    </submittedName>
</protein>
<organism evidence="1 2">
    <name type="scientific">Streptomyces vulcanius</name>
    <dbReference type="NCBI Taxonomy" id="1441876"/>
    <lineage>
        <taxon>Bacteria</taxon>
        <taxon>Bacillati</taxon>
        <taxon>Actinomycetota</taxon>
        <taxon>Actinomycetes</taxon>
        <taxon>Kitasatosporales</taxon>
        <taxon>Streptomycetaceae</taxon>
        <taxon>Streptomyces</taxon>
    </lineage>
</organism>
<evidence type="ECO:0000313" key="2">
    <source>
        <dbReference type="Proteomes" id="UP001595839"/>
    </source>
</evidence>
<dbReference type="EMBL" id="JBHSFK010000002">
    <property type="protein sequence ID" value="MFC4498525.1"/>
    <property type="molecule type" value="Genomic_DNA"/>
</dbReference>
<dbReference type="Proteomes" id="UP001595839">
    <property type="component" value="Unassembled WGS sequence"/>
</dbReference>
<reference evidence="2" key="1">
    <citation type="journal article" date="2019" name="Int. J. Syst. Evol. Microbiol.">
        <title>The Global Catalogue of Microorganisms (GCM) 10K type strain sequencing project: providing services to taxonomists for standard genome sequencing and annotation.</title>
        <authorList>
            <consortium name="The Broad Institute Genomics Platform"/>
            <consortium name="The Broad Institute Genome Sequencing Center for Infectious Disease"/>
            <person name="Wu L."/>
            <person name="Ma J."/>
        </authorList>
    </citation>
    <scope>NUCLEOTIDE SEQUENCE [LARGE SCALE GENOMIC DNA]</scope>
    <source>
        <strain evidence="2">CGMCC 4.7177</strain>
    </source>
</reference>
<name>A0ABV9AHJ0_9ACTN</name>
<keyword evidence="2" id="KW-1185">Reference proteome</keyword>
<gene>
    <name evidence="1" type="ORF">ACFPIH_03135</name>
</gene>
<comment type="caution">
    <text evidence="1">The sequence shown here is derived from an EMBL/GenBank/DDBJ whole genome shotgun (WGS) entry which is preliminary data.</text>
</comment>
<dbReference type="RefSeq" id="WP_361942096.1">
    <property type="nucleotide sequence ID" value="NZ_JBHSFK010000002.1"/>
</dbReference>
<sequence>MPARQLASQTVPATGGNVVSTDKVGAANGVAGLDATAKVPQAQLPTPKITVGITAPASPTAGDVWIDTN</sequence>